<dbReference type="PANTHER" id="PTHR46648">
    <property type="entry name" value="HIT FAMILY PROTEIN 1"/>
    <property type="match status" value="1"/>
</dbReference>
<dbReference type="PANTHER" id="PTHR46648:SF1">
    <property type="entry name" value="ADENOSINE 5'-MONOPHOSPHORAMIDASE HNT1"/>
    <property type="match status" value="1"/>
</dbReference>
<dbReference type="InterPro" id="IPR001310">
    <property type="entry name" value="Histidine_triad_HIT"/>
</dbReference>
<dbReference type="EMBL" id="JBHSGQ010000001">
    <property type="protein sequence ID" value="MFC4724017.1"/>
    <property type="molecule type" value="Genomic_DNA"/>
</dbReference>
<evidence type="ECO:0000313" key="3">
    <source>
        <dbReference type="EMBL" id="MFC4724017.1"/>
    </source>
</evidence>
<gene>
    <name evidence="3" type="ORF">ACFPB0_01810</name>
</gene>
<dbReference type="PRINTS" id="PR00332">
    <property type="entry name" value="HISTRIAD"/>
</dbReference>
<feature type="domain" description="HIT" evidence="2">
    <location>
        <begin position="12"/>
        <end position="119"/>
    </location>
</feature>
<feature type="short sequence motif" description="Histidine triad motif" evidence="1">
    <location>
        <begin position="104"/>
        <end position="108"/>
    </location>
</feature>
<reference evidence="4" key="1">
    <citation type="journal article" date="2019" name="Int. J. Syst. Evol. Microbiol.">
        <title>The Global Catalogue of Microorganisms (GCM) 10K type strain sequencing project: providing services to taxonomists for standard genome sequencing and annotation.</title>
        <authorList>
            <consortium name="The Broad Institute Genomics Platform"/>
            <consortium name="The Broad Institute Genome Sequencing Center for Infectious Disease"/>
            <person name="Wu L."/>
            <person name="Ma J."/>
        </authorList>
    </citation>
    <scope>NUCLEOTIDE SEQUENCE [LARGE SCALE GENOMIC DNA]</scope>
    <source>
        <strain evidence="4">CCUG 62981</strain>
    </source>
</reference>
<dbReference type="GO" id="GO:0032259">
    <property type="term" value="P:methylation"/>
    <property type="evidence" value="ECO:0007669"/>
    <property type="project" value="UniProtKB-KW"/>
</dbReference>
<dbReference type="InterPro" id="IPR036265">
    <property type="entry name" value="HIT-like_sf"/>
</dbReference>
<dbReference type="Proteomes" id="UP001596024">
    <property type="component" value="Unassembled WGS sequence"/>
</dbReference>
<dbReference type="InterPro" id="IPR011146">
    <property type="entry name" value="HIT-like"/>
</dbReference>
<proteinExistence type="predicted"/>
<keyword evidence="4" id="KW-1185">Reference proteome</keyword>
<dbReference type="RefSeq" id="WP_382436035.1">
    <property type="nucleotide sequence ID" value="NZ_JBHSGQ010000001.1"/>
</dbReference>
<keyword evidence="3" id="KW-0489">Methyltransferase</keyword>
<dbReference type="Gene3D" id="3.30.428.10">
    <property type="entry name" value="HIT-like"/>
    <property type="match status" value="1"/>
</dbReference>
<dbReference type="Pfam" id="PF01230">
    <property type="entry name" value="HIT"/>
    <property type="match status" value="1"/>
</dbReference>
<comment type="caution">
    <text evidence="3">The sequence shown here is derived from an EMBL/GenBank/DDBJ whole genome shotgun (WGS) entry which is preliminary data.</text>
</comment>
<dbReference type="PROSITE" id="PS51084">
    <property type="entry name" value="HIT_2"/>
    <property type="match status" value="1"/>
</dbReference>
<dbReference type="CDD" id="cd01277">
    <property type="entry name" value="HINT_subgroup"/>
    <property type="match status" value="1"/>
</dbReference>
<evidence type="ECO:0000256" key="1">
    <source>
        <dbReference type="PROSITE-ProRule" id="PRU00464"/>
    </source>
</evidence>
<sequence length="143" mass="15402">MSLDGRYDDQNIFAKILRGDAPAIKVHEDAHTLAIMDVFPQAPGHVLVIPKEPARNLFELSEEAAEKSILAVKTVAAAVRRALEPDGVFVAQFNGAPAGQTVFHIHFHIIPRREGEEIAGHGKAQMAAPAELEALAAKIRAAL</sequence>
<dbReference type="SUPFAM" id="SSF54197">
    <property type="entry name" value="HIT-like"/>
    <property type="match status" value="1"/>
</dbReference>
<name>A0ABV9N6Y9_9PROT</name>
<dbReference type="GO" id="GO:0008168">
    <property type="term" value="F:methyltransferase activity"/>
    <property type="evidence" value="ECO:0007669"/>
    <property type="project" value="UniProtKB-KW"/>
</dbReference>
<keyword evidence="3" id="KW-0808">Transferase</keyword>
<organism evidence="3 4">
    <name type="scientific">Glycocaulis abyssi</name>
    <dbReference type="NCBI Taxonomy" id="1433403"/>
    <lineage>
        <taxon>Bacteria</taxon>
        <taxon>Pseudomonadati</taxon>
        <taxon>Pseudomonadota</taxon>
        <taxon>Alphaproteobacteria</taxon>
        <taxon>Maricaulales</taxon>
        <taxon>Maricaulaceae</taxon>
        <taxon>Glycocaulis</taxon>
    </lineage>
</organism>
<evidence type="ECO:0000259" key="2">
    <source>
        <dbReference type="PROSITE" id="PS51084"/>
    </source>
</evidence>
<dbReference type="InterPro" id="IPR039384">
    <property type="entry name" value="HINT"/>
</dbReference>
<dbReference type="EC" id="2.1.1.-" evidence="3"/>
<evidence type="ECO:0000313" key="4">
    <source>
        <dbReference type="Proteomes" id="UP001596024"/>
    </source>
</evidence>
<protein>
    <submittedName>
        <fullName evidence="3">HIT family protein</fullName>
        <ecNumber evidence="3">2.1.1.-</ecNumber>
    </submittedName>
</protein>
<accession>A0ABV9N6Y9</accession>